<dbReference type="EMBL" id="SPPD01000004">
    <property type="protein sequence ID" value="TFU98152.1"/>
    <property type="molecule type" value="Genomic_DNA"/>
</dbReference>
<name>A0A4Y9JB42_9STRE</name>
<evidence type="ECO:0000256" key="1">
    <source>
        <dbReference type="ARBA" id="ARBA00023125"/>
    </source>
</evidence>
<dbReference type="Pfam" id="PF01381">
    <property type="entry name" value="HTH_3"/>
    <property type="match status" value="1"/>
</dbReference>
<evidence type="ECO:0000259" key="3">
    <source>
        <dbReference type="PROSITE" id="PS50943"/>
    </source>
</evidence>
<dbReference type="SMART" id="SM00530">
    <property type="entry name" value="HTH_XRE"/>
    <property type="match status" value="1"/>
</dbReference>
<feature type="domain" description="HTH cro/C1-type" evidence="3">
    <location>
        <begin position="7"/>
        <end position="61"/>
    </location>
</feature>
<dbReference type="Proteomes" id="UP000297253">
    <property type="component" value="Unassembled WGS sequence"/>
</dbReference>
<comment type="caution">
    <text evidence="4">The sequence shown here is derived from an EMBL/GenBank/DDBJ whole genome shotgun (WGS) entry which is preliminary data.</text>
</comment>
<reference evidence="4 5" key="1">
    <citation type="submission" date="2019-03" db="EMBL/GenBank/DDBJ databases">
        <title>Diversity of the mouse oral microbiome.</title>
        <authorList>
            <person name="Joseph S."/>
            <person name="Aduse-Opoku J."/>
            <person name="Curtis M."/>
            <person name="Wade W."/>
            <person name="Hashim A."/>
        </authorList>
    </citation>
    <scope>NUCLEOTIDE SEQUENCE [LARGE SCALE GENOMIC DNA]</scope>
    <source>
        <strain evidence="4 5">WM131</strain>
    </source>
</reference>
<evidence type="ECO:0000313" key="5">
    <source>
        <dbReference type="Proteomes" id="UP000297253"/>
    </source>
</evidence>
<feature type="coiled-coil region" evidence="2">
    <location>
        <begin position="94"/>
        <end position="121"/>
    </location>
</feature>
<organism evidence="4 5">
    <name type="scientific">Streptococcus cuniculi</name>
    <dbReference type="NCBI Taxonomy" id="1432788"/>
    <lineage>
        <taxon>Bacteria</taxon>
        <taxon>Bacillati</taxon>
        <taxon>Bacillota</taxon>
        <taxon>Bacilli</taxon>
        <taxon>Lactobacillales</taxon>
        <taxon>Streptococcaceae</taxon>
        <taxon>Streptococcus</taxon>
    </lineage>
</organism>
<gene>
    <name evidence="4" type="ORF">E4T82_03845</name>
</gene>
<dbReference type="CDD" id="cd00093">
    <property type="entry name" value="HTH_XRE"/>
    <property type="match status" value="1"/>
</dbReference>
<keyword evidence="1" id="KW-0238">DNA-binding</keyword>
<protein>
    <submittedName>
        <fullName evidence="4">Helix-turn-helix domain-containing protein</fullName>
    </submittedName>
</protein>
<dbReference type="RefSeq" id="WP_135181559.1">
    <property type="nucleotide sequence ID" value="NZ_JADGKZ010000004.1"/>
</dbReference>
<dbReference type="SUPFAM" id="SSF47413">
    <property type="entry name" value="lambda repressor-like DNA-binding domains"/>
    <property type="match status" value="1"/>
</dbReference>
<dbReference type="InterPro" id="IPR001387">
    <property type="entry name" value="Cro/C1-type_HTH"/>
</dbReference>
<proteinExistence type="predicted"/>
<evidence type="ECO:0000313" key="4">
    <source>
        <dbReference type="EMBL" id="TFU98152.1"/>
    </source>
</evidence>
<dbReference type="Gene3D" id="1.10.260.40">
    <property type="entry name" value="lambda repressor-like DNA-binding domains"/>
    <property type="match status" value="1"/>
</dbReference>
<dbReference type="AlphaFoldDB" id="A0A4Y9JB42"/>
<evidence type="ECO:0000256" key="2">
    <source>
        <dbReference type="SAM" id="Coils"/>
    </source>
</evidence>
<sequence length="124" mass="14451">MDIGTRIKELRKNLTLTQKEVAEALQVSQQALGDWENQKKKPTADKIEKIASFFSVSADYLLGKTDIKKSDEINLSDFELLYRKTSNNLSDEEKAQLEIDLKDFLLERERLFRERDEKRKNGSL</sequence>
<keyword evidence="2" id="KW-0175">Coiled coil</keyword>
<dbReference type="GO" id="GO:0003677">
    <property type="term" value="F:DNA binding"/>
    <property type="evidence" value="ECO:0007669"/>
    <property type="project" value="UniProtKB-KW"/>
</dbReference>
<dbReference type="PANTHER" id="PTHR46558">
    <property type="entry name" value="TRACRIPTIONAL REGULATORY PROTEIN-RELATED-RELATED"/>
    <property type="match status" value="1"/>
</dbReference>
<dbReference type="PANTHER" id="PTHR46558:SF11">
    <property type="entry name" value="HTH-TYPE TRANSCRIPTIONAL REGULATOR XRE"/>
    <property type="match status" value="1"/>
</dbReference>
<dbReference type="OrthoDB" id="9805856at2"/>
<dbReference type="PROSITE" id="PS50943">
    <property type="entry name" value="HTH_CROC1"/>
    <property type="match status" value="1"/>
</dbReference>
<dbReference type="InterPro" id="IPR010982">
    <property type="entry name" value="Lambda_DNA-bd_dom_sf"/>
</dbReference>
<accession>A0A4Y9JB42</accession>